<feature type="compositionally biased region" description="Acidic residues" evidence="4">
    <location>
        <begin position="506"/>
        <end position="531"/>
    </location>
</feature>
<gene>
    <name evidence="6" type="ORF">LSALG_LOCUS41443</name>
</gene>
<dbReference type="PANTHER" id="PTHR31973:SF187">
    <property type="entry name" value="MUTATOR TRANSPOSASE MUDRA PROTEIN"/>
    <property type="match status" value="1"/>
</dbReference>
<protein>
    <recommendedName>
        <fullName evidence="5">MULE transposase domain-containing protein</fullName>
    </recommendedName>
</protein>
<dbReference type="GO" id="GO:0004803">
    <property type="term" value="F:transposase activity"/>
    <property type="evidence" value="ECO:0007669"/>
    <property type="project" value="InterPro"/>
</dbReference>
<feature type="compositionally biased region" description="Gly residues" evidence="4">
    <location>
        <begin position="493"/>
        <end position="505"/>
    </location>
</feature>
<dbReference type="Proteomes" id="UP001177003">
    <property type="component" value="Chromosome 9"/>
</dbReference>
<keyword evidence="7" id="KW-1185">Reference proteome</keyword>
<keyword evidence="2" id="KW-0238">DNA-binding</keyword>
<organism evidence="6 7">
    <name type="scientific">Lactuca saligna</name>
    <name type="common">Willowleaf lettuce</name>
    <dbReference type="NCBI Taxonomy" id="75948"/>
    <lineage>
        <taxon>Eukaryota</taxon>
        <taxon>Viridiplantae</taxon>
        <taxon>Streptophyta</taxon>
        <taxon>Embryophyta</taxon>
        <taxon>Tracheophyta</taxon>
        <taxon>Spermatophyta</taxon>
        <taxon>Magnoliopsida</taxon>
        <taxon>eudicotyledons</taxon>
        <taxon>Gunneridae</taxon>
        <taxon>Pentapetalae</taxon>
        <taxon>asterids</taxon>
        <taxon>campanulids</taxon>
        <taxon>Asterales</taxon>
        <taxon>Asteraceae</taxon>
        <taxon>Cichorioideae</taxon>
        <taxon>Cichorieae</taxon>
        <taxon>Lactucinae</taxon>
        <taxon>Lactuca</taxon>
    </lineage>
</organism>
<feature type="domain" description="MULE transposase" evidence="5">
    <location>
        <begin position="272"/>
        <end position="368"/>
    </location>
</feature>
<dbReference type="AlphaFoldDB" id="A0AA36EP16"/>
<feature type="region of interest" description="Disordered" evidence="4">
    <location>
        <begin position="480"/>
        <end position="556"/>
    </location>
</feature>
<dbReference type="GO" id="GO:0006313">
    <property type="term" value="P:DNA transposition"/>
    <property type="evidence" value="ECO:0007669"/>
    <property type="project" value="InterPro"/>
</dbReference>
<evidence type="ECO:0000256" key="1">
    <source>
        <dbReference type="ARBA" id="ARBA00022578"/>
    </source>
</evidence>
<dbReference type="PROSITE" id="PS01007">
    <property type="entry name" value="TRANSPOSASE_MUTATOR"/>
    <property type="match status" value="1"/>
</dbReference>
<evidence type="ECO:0000313" key="7">
    <source>
        <dbReference type="Proteomes" id="UP001177003"/>
    </source>
</evidence>
<evidence type="ECO:0000259" key="5">
    <source>
        <dbReference type="Pfam" id="PF10551"/>
    </source>
</evidence>
<dbReference type="GO" id="GO:0003677">
    <property type="term" value="F:DNA binding"/>
    <property type="evidence" value="ECO:0007669"/>
    <property type="project" value="UniProtKB-KW"/>
</dbReference>
<keyword evidence="3" id="KW-0233">DNA recombination</keyword>
<dbReference type="EMBL" id="OX465085">
    <property type="protein sequence ID" value="CAI9302982.1"/>
    <property type="molecule type" value="Genomic_DNA"/>
</dbReference>
<accession>A0AA36EP16</accession>
<evidence type="ECO:0000256" key="3">
    <source>
        <dbReference type="ARBA" id="ARBA00023172"/>
    </source>
</evidence>
<dbReference type="Pfam" id="PF10551">
    <property type="entry name" value="MULE"/>
    <property type="match status" value="1"/>
</dbReference>
<dbReference type="PANTHER" id="PTHR31973">
    <property type="entry name" value="POLYPROTEIN, PUTATIVE-RELATED"/>
    <property type="match status" value="1"/>
</dbReference>
<dbReference type="InterPro" id="IPR001207">
    <property type="entry name" value="Transposase_mutator"/>
</dbReference>
<evidence type="ECO:0000313" key="6">
    <source>
        <dbReference type="EMBL" id="CAI9302982.1"/>
    </source>
</evidence>
<name>A0AA36EP16_LACSI</name>
<sequence length="584" mass="66331">MEGVLDFDTIDVELDEDLLKKQSRRCRDEFLNSLSLDDEDEDFIIPLFENVEDDEAPVEEEPLDDEQEEEENVDEVVDEEENDSEAQFKYSTHDPNVKWNRMKPQEGERYESPQQLKLCLTNHAISKASWMSTEKSFQIKKMYPHHTCVKNFNNGKLMGPTWLARQFLKELIRTPNLKAKEIQEKVQHKFHTKISWVRSYRARCRAMSMIEGKLGDHYARVWDYGGELLRSNPDSTIKICVEDNNDGTTIFKRMYICFKSIKEGWKMGCRRVVGIDGSFLKGQCKGQLLTAIGRDPNNHVFPIAWAVVEIENKFNWKWFLQLLEVDLGMDAGRGMCVISDQHKGLLEATKEVLPYVEHRQCARHIYANFRKRGTRGNRGGGRVPRGGGGFHSWFERGETSNTVPPQKRVNEEYNSEEMVDVDVMSDGDGLDMADMDYITQQITELRKSGYTDVDIMRCLGITKAHLEEFGYVAANVEGGLEGDGQGNEEEGGHGQGDGVEGGGDGQEGEGDGEKEDGEGDEGDGQEEDEEGVPVNDPVQQGHFGNNMKQRTRRPSERIILQKLKKKVVDPLGIGMCEDKALVID</sequence>
<reference evidence="6" key="1">
    <citation type="submission" date="2023-04" db="EMBL/GenBank/DDBJ databases">
        <authorList>
            <person name="Vijverberg K."/>
            <person name="Xiong W."/>
            <person name="Schranz E."/>
        </authorList>
    </citation>
    <scope>NUCLEOTIDE SEQUENCE</scope>
</reference>
<keyword evidence="1" id="KW-0815">Transposition</keyword>
<feature type="compositionally biased region" description="Acidic residues" evidence="4">
    <location>
        <begin position="50"/>
        <end position="84"/>
    </location>
</feature>
<proteinExistence type="predicted"/>
<dbReference type="InterPro" id="IPR018289">
    <property type="entry name" value="MULE_transposase_dom"/>
</dbReference>
<evidence type="ECO:0000256" key="2">
    <source>
        <dbReference type="ARBA" id="ARBA00023125"/>
    </source>
</evidence>
<evidence type="ECO:0000256" key="4">
    <source>
        <dbReference type="SAM" id="MobiDB-lite"/>
    </source>
</evidence>
<feature type="region of interest" description="Disordered" evidence="4">
    <location>
        <begin position="50"/>
        <end position="86"/>
    </location>
</feature>